<protein>
    <submittedName>
        <fullName evidence="2">Uncharacterized protein</fullName>
    </submittedName>
</protein>
<comment type="caution">
    <text evidence="2">The sequence shown here is derived from an EMBL/GenBank/DDBJ whole genome shotgun (WGS) entry which is preliminary data.</text>
</comment>
<proteinExistence type="predicted"/>
<dbReference type="AlphaFoldDB" id="A0AAW0ZHU2"/>
<gene>
    <name evidence="2" type="ORF">QLX08_009153</name>
</gene>
<dbReference type="Proteomes" id="UP001432146">
    <property type="component" value="Unassembled WGS sequence"/>
</dbReference>
<reference evidence="2 3" key="1">
    <citation type="submission" date="2024-05" db="EMBL/GenBank/DDBJ databases">
        <title>The nuclear and mitochondrial genome assemblies of Tetragonisca angustula (Apidae: Meliponini), a tiny yet remarkable pollinator in the Neotropics.</title>
        <authorList>
            <person name="Ferrari R."/>
            <person name="Ricardo P.C."/>
            <person name="Dias F.C."/>
            <person name="Araujo N.S."/>
            <person name="Soares D.O."/>
            <person name="Zhou Q.-S."/>
            <person name="Zhu C.-D."/>
            <person name="Coutinho L."/>
            <person name="Airas M.C."/>
            <person name="Batista T.M."/>
        </authorList>
    </citation>
    <scope>NUCLEOTIDE SEQUENCE [LARGE SCALE GENOMIC DNA]</scope>
    <source>
        <strain evidence="2">ASF017062</strain>
        <tissue evidence="2">Abdomen</tissue>
    </source>
</reference>
<evidence type="ECO:0000313" key="3">
    <source>
        <dbReference type="Proteomes" id="UP001432146"/>
    </source>
</evidence>
<evidence type="ECO:0000313" key="2">
    <source>
        <dbReference type="EMBL" id="KAK9296956.1"/>
    </source>
</evidence>
<feature type="region of interest" description="Disordered" evidence="1">
    <location>
        <begin position="100"/>
        <end position="134"/>
    </location>
</feature>
<name>A0AAW0ZHU2_9HYME</name>
<accession>A0AAW0ZHU2</accession>
<organism evidence="2 3">
    <name type="scientific">Tetragonisca angustula</name>
    <dbReference type="NCBI Taxonomy" id="166442"/>
    <lineage>
        <taxon>Eukaryota</taxon>
        <taxon>Metazoa</taxon>
        <taxon>Ecdysozoa</taxon>
        <taxon>Arthropoda</taxon>
        <taxon>Hexapoda</taxon>
        <taxon>Insecta</taxon>
        <taxon>Pterygota</taxon>
        <taxon>Neoptera</taxon>
        <taxon>Endopterygota</taxon>
        <taxon>Hymenoptera</taxon>
        <taxon>Apocrita</taxon>
        <taxon>Aculeata</taxon>
        <taxon>Apoidea</taxon>
        <taxon>Anthophila</taxon>
        <taxon>Apidae</taxon>
        <taxon>Tetragonisca</taxon>
    </lineage>
</organism>
<evidence type="ECO:0000256" key="1">
    <source>
        <dbReference type="SAM" id="MobiDB-lite"/>
    </source>
</evidence>
<keyword evidence="3" id="KW-1185">Reference proteome</keyword>
<sequence>MSKLVFRLIKRLIYFARLQPRSHRSYRRRKVTINLQRDNDRSSTIQRSPKKLICPNLWTTSSTSFVPFVDNRLYFDPGSLLRVASPAVDPLSFDHVVPSSKQTRHHHHHHHHHHRHHHHHHRKHRRVASDPGMRDWNVGNQDAKRHRRMFSYDTGITGLRLMDEAETARQAPSPDETKTSTFRKVPWHPNLHMLKIRRT</sequence>
<dbReference type="EMBL" id="JAWNGG020000199">
    <property type="protein sequence ID" value="KAK9296956.1"/>
    <property type="molecule type" value="Genomic_DNA"/>
</dbReference>
<feature type="compositionally biased region" description="Basic residues" evidence="1">
    <location>
        <begin position="102"/>
        <end position="126"/>
    </location>
</feature>